<dbReference type="Pfam" id="PF13191">
    <property type="entry name" value="AAA_16"/>
    <property type="match status" value="1"/>
</dbReference>
<organism evidence="4 5">
    <name type="scientific">Streptomyces fildesensis</name>
    <dbReference type="NCBI Taxonomy" id="375757"/>
    <lineage>
        <taxon>Bacteria</taxon>
        <taxon>Bacillati</taxon>
        <taxon>Actinomycetota</taxon>
        <taxon>Actinomycetes</taxon>
        <taxon>Kitasatosporales</taxon>
        <taxon>Streptomycetaceae</taxon>
        <taxon>Streptomyces</taxon>
    </lineage>
</organism>
<dbReference type="InterPro" id="IPR041664">
    <property type="entry name" value="AAA_16"/>
</dbReference>
<proteinExistence type="predicted"/>
<gene>
    <name evidence="4" type="ORF">ACIGXA_14675</name>
</gene>
<protein>
    <submittedName>
        <fullName evidence="4">ATP-binding protein</fullName>
    </submittedName>
</protein>
<dbReference type="Gene3D" id="3.40.50.300">
    <property type="entry name" value="P-loop containing nucleotide triphosphate hydrolases"/>
    <property type="match status" value="1"/>
</dbReference>
<evidence type="ECO:0000313" key="5">
    <source>
        <dbReference type="Proteomes" id="UP001614394"/>
    </source>
</evidence>
<keyword evidence="1" id="KW-0547">Nucleotide-binding</keyword>
<dbReference type="SUPFAM" id="SSF52540">
    <property type="entry name" value="P-loop containing nucleoside triphosphate hydrolases"/>
    <property type="match status" value="1"/>
</dbReference>
<dbReference type="Proteomes" id="UP001614394">
    <property type="component" value="Unassembled WGS sequence"/>
</dbReference>
<dbReference type="Gene3D" id="1.25.40.10">
    <property type="entry name" value="Tetratricopeptide repeat domain"/>
    <property type="match status" value="1"/>
</dbReference>
<dbReference type="InterPro" id="IPR016032">
    <property type="entry name" value="Sig_transdc_resp-reg_C-effctor"/>
</dbReference>
<dbReference type="InterPro" id="IPR036388">
    <property type="entry name" value="WH-like_DNA-bd_sf"/>
</dbReference>
<evidence type="ECO:0000259" key="3">
    <source>
        <dbReference type="PROSITE" id="PS50043"/>
    </source>
</evidence>
<dbReference type="RefSeq" id="WP_399648570.1">
    <property type="nucleotide sequence ID" value="NZ_JBITYG010000004.1"/>
</dbReference>
<accession>A0ABW8C8Q8</accession>
<dbReference type="SUPFAM" id="SSF46894">
    <property type="entry name" value="C-terminal effector domain of the bipartite response regulators"/>
    <property type="match status" value="1"/>
</dbReference>
<dbReference type="InterPro" id="IPR027417">
    <property type="entry name" value="P-loop_NTPase"/>
</dbReference>
<dbReference type="PROSITE" id="PS50043">
    <property type="entry name" value="HTH_LUXR_2"/>
    <property type="match status" value="1"/>
</dbReference>
<evidence type="ECO:0000256" key="1">
    <source>
        <dbReference type="ARBA" id="ARBA00022741"/>
    </source>
</evidence>
<evidence type="ECO:0000256" key="2">
    <source>
        <dbReference type="ARBA" id="ARBA00022840"/>
    </source>
</evidence>
<feature type="domain" description="HTH luxR-type" evidence="3">
    <location>
        <begin position="868"/>
        <end position="933"/>
    </location>
</feature>
<evidence type="ECO:0000313" key="4">
    <source>
        <dbReference type="EMBL" id="MFI9101760.1"/>
    </source>
</evidence>
<dbReference type="Pfam" id="PF00196">
    <property type="entry name" value="GerE"/>
    <property type="match status" value="1"/>
</dbReference>
<dbReference type="CDD" id="cd06170">
    <property type="entry name" value="LuxR_C_like"/>
    <property type="match status" value="1"/>
</dbReference>
<dbReference type="GO" id="GO:0005524">
    <property type="term" value="F:ATP binding"/>
    <property type="evidence" value="ECO:0007669"/>
    <property type="project" value="UniProtKB-KW"/>
</dbReference>
<dbReference type="EMBL" id="JBITYG010000004">
    <property type="protein sequence ID" value="MFI9101760.1"/>
    <property type="molecule type" value="Genomic_DNA"/>
</dbReference>
<dbReference type="PANTHER" id="PTHR16305:SF35">
    <property type="entry name" value="TRANSCRIPTIONAL ACTIVATOR DOMAIN"/>
    <property type="match status" value="1"/>
</dbReference>
<dbReference type="PRINTS" id="PR00038">
    <property type="entry name" value="HTHLUXR"/>
</dbReference>
<name>A0ABW8C8Q8_9ACTN</name>
<dbReference type="InterPro" id="IPR000792">
    <property type="entry name" value="Tscrpt_reg_LuxR_C"/>
</dbReference>
<dbReference type="PANTHER" id="PTHR16305">
    <property type="entry name" value="TESTICULAR SOLUBLE ADENYLYL CYCLASE"/>
    <property type="match status" value="1"/>
</dbReference>
<dbReference type="SMART" id="SM00421">
    <property type="entry name" value="HTH_LUXR"/>
    <property type="match status" value="1"/>
</dbReference>
<dbReference type="InterPro" id="IPR011990">
    <property type="entry name" value="TPR-like_helical_dom_sf"/>
</dbReference>
<comment type="caution">
    <text evidence="4">The sequence shown here is derived from an EMBL/GenBank/DDBJ whole genome shotgun (WGS) entry which is preliminary data.</text>
</comment>
<dbReference type="SUPFAM" id="SSF48452">
    <property type="entry name" value="TPR-like"/>
    <property type="match status" value="1"/>
</dbReference>
<keyword evidence="2 4" id="KW-0067">ATP-binding</keyword>
<sequence length="940" mass="98927">MNTATSGLVGRDTEIAEVEAMLTGAAEEAGRVVVVSAGAGTGKTALLDDAVRRARRSGFTVLTARGSSAERELPFGLVSRLFEPVLPDLVEAGLVSCAGSLSRARELPVTRPAGEASLTELYALHRGLAHLASRAPVLVAVDDLQWLDQQSLRWLSTLPQRVEHARIAVLLTVCPGEPCTDTAALDELLAVSTAELHPAALGAPDAATLVERALTAPPDASFVASFLRETGGNPLCVTELTAVLKDRAVTPTAGPAAVLGDIAVPRLASRLHARLRRISPYALDVARAVAVLGDDADVGRVAAVCGVEPPVVMEVTTALGRAGLLRVADRSLSCAQPLLRGTMIQHLPFAELRTLRGAAARILRDTGAPEDRLVEQLMATPAPAEPWVVAVLRDAAESALGRGEPDMAVAYLARALAEPVPDEDRIPLLRALGRAEGYLDFGAAIRHLTTVSAHPAEPERRPGVVRELAELLAMTGRHEAAVELVRTRTGPVSTDQALCSVELQFDCEATAEAAARQLHRLPRPAPQGGAADGRYLSLLALRTGWAGRSRSRAVALAQQALMVLPLTPDAMRPILRSVLVLAQAGRAEEAHEFCDAMVGHAERWQHRPAIAAARSLRGVVAHRLGRLPAAAEDARIAFEMLIGCGAPRRTGAAVELLARRVEILVDLGGYDEAERLVELSDLCGDLPKTWGGTALLLARGRLRAAAGHPAEGLRDLLAAGRRLPSWNVANPAVAPWQAESSAALLALGETAGARRKAAEAVELARRWGAPGPLGVALRTLGAAAGGPQGPAALEESVSVLRRSTDRFELARSLAEYGTGLSRDKRPVPARRALRAALDLAEECGCADLATRSRIELSASGGRPPKSSHTDGVAALTAAELRTAMLAAEGKSNRELAEVLSVGQRTVEIHLTNAYRKLGIGGRDRLPAVLQGMPTALADSR</sequence>
<keyword evidence="5" id="KW-1185">Reference proteome</keyword>
<reference evidence="4 5" key="1">
    <citation type="submission" date="2024-10" db="EMBL/GenBank/DDBJ databases">
        <title>The Natural Products Discovery Center: Release of the First 8490 Sequenced Strains for Exploring Actinobacteria Biosynthetic Diversity.</title>
        <authorList>
            <person name="Kalkreuter E."/>
            <person name="Kautsar S.A."/>
            <person name="Yang D."/>
            <person name="Bader C.D."/>
            <person name="Teijaro C.N."/>
            <person name="Fluegel L."/>
            <person name="Davis C.M."/>
            <person name="Simpson J.R."/>
            <person name="Lauterbach L."/>
            <person name="Steele A.D."/>
            <person name="Gui C."/>
            <person name="Meng S."/>
            <person name="Li G."/>
            <person name="Viehrig K."/>
            <person name="Ye F."/>
            <person name="Su P."/>
            <person name="Kiefer A.F."/>
            <person name="Nichols A."/>
            <person name="Cepeda A.J."/>
            <person name="Yan W."/>
            <person name="Fan B."/>
            <person name="Jiang Y."/>
            <person name="Adhikari A."/>
            <person name="Zheng C.-J."/>
            <person name="Schuster L."/>
            <person name="Cowan T.M."/>
            <person name="Smanski M.J."/>
            <person name="Chevrette M.G."/>
            <person name="De Carvalho L.P.S."/>
            <person name="Shen B."/>
        </authorList>
    </citation>
    <scope>NUCLEOTIDE SEQUENCE [LARGE SCALE GENOMIC DNA]</scope>
    <source>
        <strain evidence="4 5">NPDC053399</strain>
    </source>
</reference>
<dbReference type="Gene3D" id="1.10.10.10">
    <property type="entry name" value="Winged helix-like DNA-binding domain superfamily/Winged helix DNA-binding domain"/>
    <property type="match status" value="1"/>
</dbReference>